<evidence type="ECO:0000313" key="2">
    <source>
        <dbReference type="EMBL" id="OXA52080.1"/>
    </source>
</evidence>
<feature type="transmembrane region" description="Helical" evidence="1">
    <location>
        <begin position="178"/>
        <end position="196"/>
    </location>
</feature>
<proteinExistence type="predicted"/>
<name>A0A226E476_FOLCA</name>
<dbReference type="Proteomes" id="UP000198287">
    <property type="component" value="Unassembled WGS sequence"/>
</dbReference>
<keyword evidence="1" id="KW-0472">Membrane</keyword>
<dbReference type="OMA" id="AGWIRTI"/>
<protein>
    <submittedName>
        <fullName evidence="2">Uncharacterized protein</fullName>
    </submittedName>
</protein>
<feature type="transmembrane region" description="Helical" evidence="1">
    <location>
        <begin position="137"/>
        <end position="157"/>
    </location>
</feature>
<organism evidence="2 3">
    <name type="scientific">Folsomia candida</name>
    <name type="common">Springtail</name>
    <dbReference type="NCBI Taxonomy" id="158441"/>
    <lineage>
        <taxon>Eukaryota</taxon>
        <taxon>Metazoa</taxon>
        <taxon>Ecdysozoa</taxon>
        <taxon>Arthropoda</taxon>
        <taxon>Hexapoda</taxon>
        <taxon>Collembola</taxon>
        <taxon>Entomobryomorpha</taxon>
        <taxon>Isotomoidea</taxon>
        <taxon>Isotomidae</taxon>
        <taxon>Proisotominae</taxon>
        <taxon>Folsomia</taxon>
    </lineage>
</organism>
<keyword evidence="1" id="KW-1133">Transmembrane helix</keyword>
<keyword evidence="3" id="KW-1185">Reference proteome</keyword>
<accession>A0A226E476</accession>
<feature type="transmembrane region" description="Helical" evidence="1">
    <location>
        <begin position="83"/>
        <end position="106"/>
    </location>
</feature>
<evidence type="ECO:0000256" key="1">
    <source>
        <dbReference type="SAM" id="Phobius"/>
    </source>
</evidence>
<evidence type="ECO:0000313" key="3">
    <source>
        <dbReference type="Proteomes" id="UP000198287"/>
    </source>
</evidence>
<dbReference type="EMBL" id="LNIX01000007">
    <property type="protein sequence ID" value="OXA52080.1"/>
    <property type="molecule type" value="Genomic_DNA"/>
</dbReference>
<reference evidence="2 3" key="1">
    <citation type="submission" date="2015-12" db="EMBL/GenBank/DDBJ databases">
        <title>The genome of Folsomia candida.</title>
        <authorList>
            <person name="Faddeeva A."/>
            <person name="Derks M.F."/>
            <person name="Anvar Y."/>
            <person name="Smit S."/>
            <person name="Van Straalen N."/>
            <person name="Roelofs D."/>
        </authorList>
    </citation>
    <scope>NUCLEOTIDE SEQUENCE [LARGE SCALE GENOMIC DNA]</scope>
    <source>
        <strain evidence="2 3">VU population</strain>
        <tissue evidence="2">Whole body</tissue>
    </source>
</reference>
<comment type="caution">
    <text evidence="2">The sequence shown here is derived from an EMBL/GenBank/DDBJ whole genome shotgun (WGS) entry which is preliminary data.</text>
</comment>
<sequence length="430" mass="50210">MDSCSEFTDFQRRFINLLSYVQVSLTTVEKNANGEYVLVPAGWIRTILYILLASNTIFKCIYLLLLVFGYYGPIEFLDMMSSLLWLLMCVEILQELLFYVQTYPLFEVLANLWKLENQIYQKLGKPMDLTKNSKFSHTYTLILHTLILVIGCIMIGGQFLSDPKYAVYTYSAFKRDNNWLLVIFTIHEVCFMWQAWTGYLSIVTISSLNAVELTYILDGMSRAMKAMKANFPLRMEDMKETKIIPRANRVWDMDLGSLLTMKQQKIPRKTRQVVEYRSSYNIETLLSDYERLMLASDLLNGWCSYRIVGVHCIGYIQFITDVFMMIRILRLTDLDIATVMWYGEDAAACLYMIFRMFSLMSRVTPASENFMREFQHFLQFENPMRKSLIKVSRTLRLVCLRLGPSAVRRSTVGAAVMLLMNYYLCVALWK</sequence>
<feature type="transmembrane region" description="Helical" evidence="1">
    <location>
        <begin position="47"/>
        <end position="71"/>
    </location>
</feature>
<gene>
    <name evidence="2" type="ORF">Fcan01_12915</name>
</gene>
<keyword evidence="1" id="KW-0812">Transmembrane</keyword>
<dbReference type="AlphaFoldDB" id="A0A226E476"/>